<gene>
    <name evidence="1" type="ORF">VNO77_34447</name>
</gene>
<protein>
    <submittedName>
        <fullName evidence="1">Uncharacterized protein</fullName>
    </submittedName>
</protein>
<name>A0AAN9KDL4_CANGL</name>
<reference evidence="1 2" key="1">
    <citation type="submission" date="2024-01" db="EMBL/GenBank/DDBJ databases">
        <title>The genomes of 5 underutilized Papilionoideae crops provide insights into root nodulation and disease resistanc.</title>
        <authorList>
            <person name="Jiang F."/>
        </authorList>
    </citation>
    <scope>NUCLEOTIDE SEQUENCE [LARGE SCALE GENOMIC DNA]</scope>
    <source>
        <strain evidence="1">LVBAO_FW01</strain>
        <tissue evidence="1">Leaves</tissue>
    </source>
</reference>
<accession>A0AAN9KDL4</accession>
<sequence>MESGVLGLGETQLEGLIQCTTIFELWYYQQLVLTEAYLYNHNLSSLRNQGDLKDRMHNNTPFLACLASQPNDVHSTKDGEEPKINDARELHSFPRCYGQEASSSRILAREDDETKF</sequence>
<dbReference type="AlphaFoldDB" id="A0AAN9KDL4"/>
<dbReference type="EMBL" id="JAYMYQ010000008">
    <property type="protein sequence ID" value="KAK7315865.1"/>
    <property type="molecule type" value="Genomic_DNA"/>
</dbReference>
<dbReference type="Proteomes" id="UP001367508">
    <property type="component" value="Unassembled WGS sequence"/>
</dbReference>
<evidence type="ECO:0000313" key="1">
    <source>
        <dbReference type="EMBL" id="KAK7315865.1"/>
    </source>
</evidence>
<proteinExistence type="predicted"/>
<evidence type="ECO:0000313" key="2">
    <source>
        <dbReference type="Proteomes" id="UP001367508"/>
    </source>
</evidence>
<keyword evidence="2" id="KW-1185">Reference proteome</keyword>
<organism evidence="1 2">
    <name type="scientific">Canavalia gladiata</name>
    <name type="common">Sword bean</name>
    <name type="synonym">Dolichos gladiatus</name>
    <dbReference type="NCBI Taxonomy" id="3824"/>
    <lineage>
        <taxon>Eukaryota</taxon>
        <taxon>Viridiplantae</taxon>
        <taxon>Streptophyta</taxon>
        <taxon>Embryophyta</taxon>
        <taxon>Tracheophyta</taxon>
        <taxon>Spermatophyta</taxon>
        <taxon>Magnoliopsida</taxon>
        <taxon>eudicotyledons</taxon>
        <taxon>Gunneridae</taxon>
        <taxon>Pentapetalae</taxon>
        <taxon>rosids</taxon>
        <taxon>fabids</taxon>
        <taxon>Fabales</taxon>
        <taxon>Fabaceae</taxon>
        <taxon>Papilionoideae</taxon>
        <taxon>50 kb inversion clade</taxon>
        <taxon>NPAAA clade</taxon>
        <taxon>indigoferoid/millettioid clade</taxon>
        <taxon>Phaseoleae</taxon>
        <taxon>Canavalia</taxon>
    </lineage>
</organism>
<comment type="caution">
    <text evidence="1">The sequence shown here is derived from an EMBL/GenBank/DDBJ whole genome shotgun (WGS) entry which is preliminary data.</text>
</comment>